<dbReference type="SUPFAM" id="SSF69593">
    <property type="entry name" value="Glycerol-3-phosphate (1)-acyltransferase"/>
    <property type="match status" value="1"/>
</dbReference>
<protein>
    <submittedName>
        <fullName evidence="4">1-acyl-sn-glycerol-3-phosphate acyltransferase</fullName>
        <ecNumber evidence="4">2.3.1.-</ecNumber>
    </submittedName>
</protein>
<keyword evidence="1 4" id="KW-0808">Transferase</keyword>
<keyword evidence="2 4" id="KW-0012">Acyltransferase</keyword>
<dbReference type="SMART" id="SM00563">
    <property type="entry name" value="PlsC"/>
    <property type="match status" value="1"/>
</dbReference>
<feature type="domain" description="Phospholipid/glycerol acyltransferase" evidence="3">
    <location>
        <begin position="34"/>
        <end position="146"/>
    </location>
</feature>
<sequence>MFYILVKYVWGPLILLFWRPRVINRKGLDIKGPAIFVANHISMCDPLLIALLSGRFIHFMAKKELFEKPLGRWFFKALFAFPIKRKTADLASLRNAMQLLKDGKVFGIFPEGKRSITFELDEMEEGAAFLALRSGAPLLPIYIHASSYRTQRPKLIVGEPLYASDVVEGLPRSAHMAALTAAMEDSFLHLKTQLENTL</sequence>
<dbReference type="EC" id="2.3.1.-" evidence="4"/>
<dbReference type="CDD" id="cd07989">
    <property type="entry name" value="LPLAT_AGPAT-like"/>
    <property type="match status" value="1"/>
</dbReference>
<dbReference type="EMBL" id="VSSQ01065818">
    <property type="protein sequence ID" value="MPN18475.1"/>
    <property type="molecule type" value="Genomic_DNA"/>
</dbReference>
<organism evidence="4">
    <name type="scientific">bioreactor metagenome</name>
    <dbReference type="NCBI Taxonomy" id="1076179"/>
    <lineage>
        <taxon>unclassified sequences</taxon>
        <taxon>metagenomes</taxon>
        <taxon>ecological metagenomes</taxon>
    </lineage>
</organism>
<evidence type="ECO:0000313" key="4">
    <source>
        <dbReference type="EMBL" id="MPN18475.1"/>
    </source>
</evidence>
<name>A0A645FVI8_9ZZZZ</name>
<evidence type="ECO:0000259" key="3">
    <source>
        <dbReference type="SMART" id="SM00563"/>
    </source>
</evidence>
<gene>
    <name evidence="4" type="primary">plsC_23</name>
    <name evidence="4" type="ORF">SDC9_165835</name>
</gene>
<accession>A0A645FVI8</accession>
<comment type="caution">
    <text evidence="4">The sequence shown here is derived from an EMBL/GenBank/DDBJ whole genome shotgun (WGS) entry which is preliminary data.</text>
</comment>
<dbReference type="GO" id="GO:0003841">
    <property type="term" value="F:1-acylglycerol-3-phosphate O-acyltransferase activity"/>
    <property type="evidence" value="ECO:0007669"/>
    <property type="project" value="TreeGrafter"/>
</dbReference>
<dbReference type="PANTHER" id="PTHR10434">
    <property type="entry name" value="1-ACYL-SN-GLYCEROL-3-PHOSPHATE ACYLTRANSFERASE"/>
    <property type="match status" value="1"/>
</dbReference>
<evidence type="ECO:0000256" key="2">
    <source>
        <dbReference type="ARBA" id="ARBA00023315"/>
    </source>
</evidence>
<dbReference type="Pfam" id="PF01553">
    <property type="entry name" value="Acyltransferase"/>
    <property type="match status" value="1"/>
</dbReference>
<evidence type="ECO:0000256" key="1">
    <source>
        <dbReference type="ARBA" id="ARBA00022679"/>
    </source>
</evidence>
<dbReference type="GO" id="GO:0006654">
    <property type="term" value="P:phosphatidic acid biosynthetic process"/>
    <property type="evidence" value="ECO:0007669"/>
    <property type="project" value="TreeGrafter"/>
</dbReference>
<proteinExistence type="predicted"/>
<dbReference type="AlphaFoldDB" id="A0A645FVI8"/>
<dbReference type="PANTHER" id="PTHR10434:SF11">
    <property type="entry name" value="1-ACYL-SN-GLYCEROL-3-PHOSPHATE ACYLTRANSFERASE"/>
    <property type="match status" value="1"/>
</dbReference>
<reference evidence="4" key="1">
    <citation type="submission" date="2019-08" db="EMBL/GenBank/DDBJ databases">
        <authorList>
            <person name="Kucharzyk K."/>
            <person name="Murdoch R.W."/>
            <person name="Higgins S."/>
            <person name="Loffler F."/>
        </authorList>
    </citation>
    <scope>NUCLEOTIDE SEQUENCE</scope>
</reference>
<dbReference type="InterPro" id="IPR002123">
    <property type="entry name" value="Plipid/glycerol_acylTrfase"/>
</dbReference>